<protein>
    <submittedName>
        <fullName evidence="1">Uncharacterized protein</fullName>
    </submittedName>
</protein>
<sequence>MDNRYFSYNCPPLMQDKRYLTDYVKNSTYEQYIRNKNNIYNSWDYKRFLQNTALETINESYKTAIKQNTCKVNCVSKLSKLY</sequence>
<proteinExistence type="predicted"/>
<accession>A0A6C0H8L9</accession>
<dbReference type="AlphaFoldDB" id="A0A6C0H8L9"/>
<dbReference type="EMBL" id="MN739901">
    <property type="protein sequence ID" value="QHT76747.1"/>
    <property type="molecule type" value="Genomic_DNA"/>
</dbReference>
<name>A0A6C0H8L9_9ZZZZ</name>
<reference evidence="1" key="1">
    <citation type="journal article" date="2020" name="Nature">
        <title>Giant virus diversity and host interactions through global metagenomics.</title>
        <authorList>
            <person name="Schulz F."/>
            <person name="Roux S."/>
            <person name="Paez-Espino D."/>
            <person name="Jungbluth S."/>
            <person name="Walsh D.A."/>
            <person name="Denef V.J."/>
            <person name="McMahon K.D."/>
            <person name="Konstantinidis K.T."/>
            <person name="Eloe-Fadrosh E.A."/>
            <person name="Kyrpides N.C."/>
            <person name="Woyke T."/>
        </authorList>
    </citation>
    <scope>NUCLEOTIDE SEQUENCE</scope>
    <source>
        <strain evidence="1">GVMAG-M-3300023179-82</strain>
    </source>
</reference>
<organism evidence="1">
    <name type="scientific">viral metagenome</name>
    <dbReference type="NCBI Taxonomy" id="1070528"/>
    <lineage>
        <taxon>unclassified sequences</taxon>
        <taxon>metagenomes</taxon>
        <taxon>organismal metagenomes</taxon>
    </lineage>
</organism>
<evidence type="ECO:0000313" key="1">
    <source>
        <dbReference type="EMBL" id="QHT76747.1"/>
    </source>
</evidence>